<dbReference type="SUPFAM" id="SSF57756">
    <property type="entry name" value="Retrovirus zinc finger-like domains"/>
    <property type="match status" value="1"/>
</dbReference>
<reference evidence="5" key="2">
    <citation type="submission" date="2025-08" db="UniProtKB">
        <authorList>
            <consortium name="RefSeq"/>
        </authorList>
    </citation>
    <scope>IDENTIFICATION</scope>
</reference>
<dbReference type="InterPro" id="IPR001878">
    <property type="entry name" value="Znf_CCHC"/>
</dbReference>
<dbReference type="Proteomes" id="UP000694861">
    <property type="component" value="Linkage group LG1"/>
</dbReference>
<keyword evidence="1" id="KW-0862">Zinc</keyword>
<name>A0ABM1LJ27_PRUMU</name>
<evidence type="ECO:0000313" key="5">
    <source>
        <dbReference type="RefSeq" id="XP_016647404.1"/>
    </source>
</evidence>
<evidence type="ECO:0000259" key="3">
    <source>
        <dbReference type="PROSITE" id="PS50158"/>
    </source>
</evidence>
<evidence type="ECO:0000256" key="1">
    <source>
        <dbReference type="PROSITE-ProRule" id="PRU00047"/>
    </source>
</evidence>
<organism evidence="4 5">
    <name type="scientific">Prunus mume</name>
    <name type="common">Japanese apricot</name>
    <name type="synonym">Armeniaca mume</name>
    <dbReference type="NCBI Taxonomy" id="102107"/>
    <lineage>
        <taxon>Eukaryota</taxon>
        <taxon>Viridiplantae</taxon>
        <taxon>Streptophyta</taxon>
        <taxon>Embryophyta</taxon>
        <taxon>Tracheophyta</taxon>
        <taxon>Spermatophyta</taxon>
        <taxon>Magnoliopsida</taxon>
        <taxon>eudicotyledons</taxon>
        <taxon>Gunneridae</taxon>
        <taxon>Pentapetalae</taxon>
        <taxon>rosids</taxon>
        <taxon>fabids</taxon>
        <taxon>Rosales</taxon>
        <taxon>Rosaceae</taxon>
        <taxon>Amygdaloideae</taxon>
        <taxon>Amygdaleae</taxon>
        <taxon>Prunus</taxon>
    </lineage>
</organism>
<keyword evidence="1" id="KW-0863">Zinc-finger</keyword>
<feature type="domain" description="CCHC-type" evidence="3">
    <location>
        <begin position="294"/>
        <end position="310"/>
    </location>
</feature>
<evidence type="ECO:0000256" key="2">
    <source>
        <dbReference type="SAM" id="MobiDB-lite"/>
    </source>
</evidence>
<sequence>MADYYSGDKAEVDEVLSIFFEDKVELDHMIEDKITLVGLLVADQEPPLATVKEILRVLWTYMGVVKIYKAKANIYSIKDWKHHPVLAPTMSDSVNHNSIRTLTGSNYKKWREDVEIALGLLDYEMVLTDEALSVPAIDASAETKTKYAKWIKANKMAILIMRRSISEEVRGSIIETESAKLFMEAIAENFQGSKKAEIGSLMSQLTDMKYNGEGCIRTHILNMVEIGNKLKALKVHVDETMMEEQSIRKDKGKEQVYLVQDTKFKPKEWTKNKNTDKQQRKDESAKGTGPVGLKCFFCKKFGHLKRDCRRYKRWMLRD</sequence>
<proteinExistence type="predicted"/>
<feature type="region of interest" description="Disordered" evidence="2">
    <location>
        <begin position="268"/>
        <end position="287"/>
    </location>
</feature>
<dbReference type="GeneID" id="107880425"/>
<feature type="compositionally biased region" description="Basic and acidic residues" evidence="2">
    <location>
        <begin position="268"/>
        <end position="285"/>
    </location>
</feature>
<evidence type="ECO:0000313" key="4">
    <source>
        <dbReference type="Proteomes" id="UP000694861"/>
    </source>
</evidence>
<dbReference type="RefSeq" id="XP_016647404.1">
    <property type="nucleotide sequence ID" value="XM_016791918.1"/>
</dbReference>
<keyword evidence="1" id="KW-0479">Metal-binding</keyword>
<dbReference type="SMART" id="SM00343">
    <property type="entry name" value="ZnF_C2HC"/>
    <property type="match status" value="1"/>
</dbReference>
<gene>
    <name evidence="5" type="primary">LOC107880425</name>
</gene>
<dbReference type="Pfam" id="PF14223">
    <property type="entry name" value="Retrotran_gag_2"/>
    <property type="match status" value="1"/>
</dbReference>
<reference evidence="4" key="1">
    <citation type="journal article" date="2012" name="Nat. Commun.">
        <title>The genome of Prunus mume.</title>
        <authorList>
            <person name="Zhang Q."/>
            <person name="Chen W."/>
            <person name="Sun L."/>
            <person name="Zhao F."/>
            <person name="Huang B."/>
            <person name="Yang W."/>
            <person name="Tao Y."/>
            <person name="Wang J."/>
            <person name="Yuan Z."/>
            <person name="Fan G."/>
            <person name="Xing Z."/>
            <person name="Han C."/>
            <person name="Pan H."/>
            <person name="Zhong X."/>
            <person name="Shi W."/>
            <person name="Liang X."/>
            <person name="Du D."/>
            <person name="Sun F."/>
            <person name="Xu Z."/>
            <person name="Hao R."/>
            <person name="Lv T."/>
            <person name="Lv Y."/>
            <person name="Zheng Z."/>
            <person name="Sun M."/>
            <person name="Luo L."/>
            <person name="Cai M."/>
            <person name="Gao Y."/>
            <person name="Wang J."/>
            <person name="Yin Y."/>
            <person name="Xu X."/>
            <person name="Cheng T."/>
            <person name="Wang J."/>
        </authorList>
    </citation>
    <scope>NUCLEOTIDE SEQUENCE [LARGE SCALE GENOMIC DNA]</scope>
</reference>
<dbReference type="PROSITE" id="PS50158">
    <property type="entry name" value="ZF_CCHC"/>
    <property type="match status" value="1"/>
</dbReference>
<dbReference type="InterPro" id="IPR036875">
    <property type="entry name" value="Znf_CCHC_sf"/>
</dbReference>
<keyword evidence="4" id="KW-1185">Reference proteome</keyword>
<accession>A0ABM1LJ27</accession>
<dbReference type="Gene3D" id="4.10.60.10">
    <property type="entry name" value="Zinc finger, CCHC-type"/>
    <property type="match status" value="1"/>
</dbReference>
<protein>
    <submittedName>
        <fullName evidence="5">Uncharacterized protein LOC107880425</fullName>
    </submittedName>
</protein>